<proteinExistence type="predicted"/>
<keyword evidence="1" id="KW-0175">Coiled coil</keyword>
<dbReference type="EMBL" id="JAFIMR010000005">
    <property type="protein sequence ID" value="KAI1878944.1"/>
    <property type="molecule type" value="Genomic_DNA"/>
</dbReference>
<protein>
    <submittedName>
        <fullName evidence="3">Uncharacterized protein</fullName>
    </submittedName>
</protein>
<dbReference type="Proteomes" id="UP000829685">
    <property type="component" value="Unassembled WGS sequence"/>
</dbReference>
<organism evidence="3 4">
    <name type="scientific">Neoarthrinium moseri</name>
    <dbReference type="NCBI Taxonomy" id="1658444"/>
    <lineage>
        <taxon>Eukaryota</taxon>
        <taxon>Fungi</taxon>
        <taxon>Dikarya</taxon>
        <taxon>Ascomycota</taxon>
        <taxon>Pezizomycotina</taxon>
        <taxon>Sordariomycetes</taxon>
        <taxon>Xylariomycetidae</taxon>
        <taxon>Amphisphaeriales</taxon>
        <taxon>Apiosporaceae</taxon>
        <taxon>Neoarthrinium</taxon>
    </lineage>
</organism>
<feature type="compositionally biased region" description="Basic and acidic residues" evidence="2">
    <location>
        <begin position="385"/>
        <end position="400"/>
    </location>
</feature>
<keyword evidence="4" id="KW-1185">Reference proteome</keyword>
<feature type="compositionally biased region" description="Low complexity" evidence="2">
    <location>
        <begin position="599"/>
        <end position="609"/>
    </location>
</feature>
<feature type="coiled-coil region" evidence="1">
    <location>
        <begin position="82"/>
        <end position="116"/>
    </location>
</feature>
<feature type="coiled-coil region" evidence="1">
    <location>
        <begin position="205"/>
        <end position="232"/>
    </location>
</feature>
<dbReference type="PANTHER" id="PTHR42041">
    <property type="entry name" value="DNA ENDONUCLEASE ACTIVATOR CTP1 C-TERMINAL DOMAIN-CONTAINING PROTEIN"/>
    <property type="match status" value="1"/>
</dbReference>
<accession>A0A9P9WTQ2</accession>
<feature type="region of interest" description="Disordered" evidence="2">
    <location>
        <begin position="553"/>
        <end position="634"/>
    </location>
</feature>
<feature type="compositionally biased region" description="Polar residues" evidence="2">
    <location>
        <begin position="572"/>
        <end position="584"/>
    </location>
</feature>
<feature type="region of interest" description="Disordered" evidence="2">
    <location>
        <begin position="371"/>
        <end position="404"/>
    </location>
</feature>
<feature type="region of interest" description="Disordered" evidence="2">
    <location>
        <begin position="499"/>
        <end position="526"/>
    </location>
</feature>
<feature type="region of interest" description="Disordered" evidence="2">
    <location>
        <begin position="1"/>
        <end position="49"/>
    </location>
</feature>
<comment type="caution">
    <text evidence="3">The sequence shown here is derived from an EMBL/GenBank/DDBJ whole genome shotgun (WGS) entry which is preliminary data.</text>
</comment>
<dbReference type="OrthoDB" id="4495335at2759"/>
<evidence type="ECO:0000313" key="3">
    <source>
        <dbReference type="EMBL" id="KAI1878944.1"/>
    </source>
</evidence>
<evidence type="ECO:0000256" key="2">
    <source>
        <dbReference type="SAM" id="MobiDB-lite"/>
    </source>
</evidence>
<evidence type="ECO:0000256" key="1">
    <source>
        <dbReference type="SAM" id="Coils"/>
    </source>
</evidence>
<name>A0A9P9WTQ2_9PEZI</name>
<gene>
    <name evidence="3" type="ORF">JX265_003121</name>
</gene>
<reference evidence="3" key="1">
    <citation type="submission" date="2021-03" db="EMBL/GenBank/DDBJ databases">
        <title>Revisited historic fungal species revealed as producer of novel bioactive compounds through whole genome sequencing and comparative genomics.</title>
        <authorList>
            <person name="Vignolle G.A."/>
            <person name="Hochenegger N."/>
            <person name="Mach R.L."/>
            <person name="Mach-Aigner A.R."/>
            <person name="Javad Rahimi M."/>
            <person name="Salim K.A."/>
            <person name="Chan C.M."/>
            <person name="Lim L.B.L."/>
            <person name="Cai F."/>
            <person name="Druzhinina I.S."/>
            <person name="U'Ren J.M."/>
            <person name="Derntl C."/>
        </authorList>
    </citation>
    <scope>NUCLEOTIDE SEQUENCE</scope>
    <source>
        <strain evidence="3">TUCIM 5799</strain>
    </source>
</reference>
<sequence>MEEADSLPCSPGAAAQSPLQPMTPDRVNQQRDSYFGSPRSSHARDSSIHDKIQAFNNLSRLGPGSAANMSKQLERKTADAALKRAMLGREEAESDLRRYREEARLLRKQIEEGKERERRVGERLETVMENYGRAKETYSHTQAIWEKEIRRARKETFKSQSNIVKLQEELKAAKAATKSKDEVLQREKERSQAREQEAFTARYELVGVQEQLQQALERVKVIEQERDAFKTLAQNEEVARIAAEGRLPLPKAEDSDDEFASPKKIRLSLTTADIASSAASEAEIDELTDLWQWERQRANRAQEHIEFLEAECQLRCCPCTKSRLRRSLLGSARKSRPEPIAILDPSDLAILGQKAASPPTLSPAVEGDTVIHQPSIESPTEESDDARSFRSSKETKEPRRSTIFIPSEGTFRTVSQTELDAMQSVEESPIEPMTPADPTTPADPVPAPMHYARTPSVDPPTFALIAAERERTSLMSLLNAPCETNSAVLNIPTTPGDTVMGQEEPEHSDAVVDDARPNPSTEDEANCRPHTSAAFYTVTQTTTVPIVEKENVDPRSYAMTGRRNQVRGPSFDKTNPALTPTMTREQALAQIRERRGRARSAAQGAATPRKQMVAGGGERRDVSAPAGRAGKGRS</sequence>
<dbReference type="PANTHER" id="PTHR42041:SF1">
    <property type="entry name" value="DNA ENDONUCLEASE ACTIVATOR CTP1 C-TERMINAL DOMAIN-CONTAINING PROTEIN"/>
    <property type="match status" value="1"/>
</dbReference>
<feature type="compositionally biased region" description="Basic and acidic residues" evidence="2">
    <location>
        <begin position="504"/>
        <end position="516"/>
    </location>
</feature>
<evidence type="ECO:0000313" key="4">
    <source>
        <dbReference type="Proteomes" id="UP000829685"/>
    </source>
</evidence>
<dbReference type="AlphaFoldDB" id="A0A9P9WTQ2"/>